<dbReference type="RefSeq" id="WP_177092321.1">
    <property type="nucleotide sequence ID" value="NZ_JACAOS010000015.1"/>
</dbReference>
<proteinExistence type="predicted"/>
<name>A0A7Y7XAU6_9PSED</name>
<protein>
    <submittedName>
        <fullName evidence="1">Uncharacterized protein</fullName>
    </submittedName>
</protein>
<comment type="caution">
    <text evidence="1">The sequence shown here is derived from an EMBL/GenBank/DDBJ whole genome shotgun (WGS) entry which is preliminary data.</text>
</comment>
<evidence type="ECO:0000313" key="2">
    <source>
        <dbReference type="Proteomes" id="UP000539985"/>
    </source>
</evidence>
<dbReference type="Proteomes" id="UP000539985">
    <property type="component" value="Unassembled WGS sequence"/>
</dbReference>
<gene>
    <name evidence="1" type="ORF">HX882_05605</name>
</gene>
<accession>A0A7Y7XAU6</accession>
<sequence>MTDSTKLTLTADVTDAQVTYLIADSADQLTMLTLPPGGQATHPTDPGSSGWRAYATVTSNKTKISVLTPQLLPTSADATLLCSIPTGESTYKLTQVSNVDDSKTPDVGPPQNS</sequence>
<dbReference type="EMBL" id="JACAQB010000003">
    <property type="protein sequence ID" value="NWB95367.1"/>
    <property type="molecule type" value="Genomic_DNA"/>
</dbReference>
<evidence type="ECO:0000313" key="1">
    <source>
        <dbReference type="EMBL" id="NWB95367.1"/>
    </source>
</evidence>
<organism evidence="1 2">
    <name type="scientific">Pseudomonas gingeri</name>
    <dbReference type="NCBI Taxonomy" id="117681"/>
    <lineage>
        <taxon>Bacteria</taxon>
        <taxon>Pseudomonadati</taxon>
        <taxon>Pseudomonadota</taxon>
        <taxon>Gammaproteobacteria</taxon>
        <taxon>Pseudomonadales</taxon>
        <taxon>Pseudomonadaceae</taxon>
        <taxon>Pseudomonas</taxon>
    </lineage>
</organism>
<dbReference type="AlphaFoldDB" id="A0A7Y7XAU6"/>
<reference evidence="1 2" key="1">
    <citation type="submission" date="2020-04" db="EMBL/GenBank/DDBJ databases">
        <title>Molecular characterization of pseudomonads from Agaricus bisporus reveal novel blotch 2 pathogens in Western Europe.</title>
        <authorList>
            <person name="Taparia T."/>
            <person name="Krijger M."/>
            <person name="Haynes E."/>
            <person name="Elpinstone J.G."/>
            <person name="Noble R."/>
            <person name="Van Der Wolf J."/>
        </authorList>
    </citation>
    <scope>NUCLEOTIDE SEQUENCE [LARGE SCALE GENOMIC DNA]</scope>
    <source>
        <strain evidence="1 2">H7001</strain>
    </source>
</reference>